<sequence>MWRVSFATLLILMVPASSYAQALSDPTAPPRVIERSEAGESSTERLNLQSIQWIGTERSALINGERLYPGDKLNSYTVETIEMSQVTLRDQRTNKLLTLRLFGFTKKRGSQAARSGL</sequence>
<feature type="region of interest" description="Disordered" evidence="1">
    <location>
        <begin position="22"/>
        <end position="43"/>
    </location>
</feature>
<evidence type="ECO:0008006" key="5">
    <source>
        <dbReference type="Google" id="ProtNLM"/>
    </source>
</evidence>
<evidence type="ECO:0000313" key="3">
    <source>
        <dbReference type="EMBL" id="RWU11194.1"/>
    </source>
</evidence>
<comment type="caution">
    <text evidence="3">The sequence shown here is derived from an EMBL/GenBank/DDBJ whole genome shotgun (WGS) entry which is preliminary data.</text>
</comment>
<organism evidence="3 4">
    <name type="scientific">Pseudidiomarina gelatinasegens</name>
    <dbReference type="NCBI Taxonomy" id="2487740"/>
    <lineage>
        <taxon>Bacteria</taxon>
        <taxon>Pseudomonadati</taxon>
        <taxon>Pseudomonadota</taxon>
        <taxon>Gammaproteobacteria</taxon>
        <taxon>Alteromonadales</taxon>
        <taxon>Idiomarinaceae</taxon>
        <taxon>Pseudidiomarina</taxon>
    </lineage>
</organism>
<accession>A0A451GE33</accession>
<name>A0A451GE33_9GAMM</name>
<dbReference type="AlphaFoldDB" id="A0A451GE33"/>
<dbReference type="EMBL" id="RSFE01000004">
    <property type="protein sequence ID" value="RWU11194.1"/>
    <property type="molecule type" value="Genomic_DNA"/>
</dbReference>
<dbReference type="Proteomes" id="UP000288789">
    <property type="component" value="Unassembled WGS sequence"/>
</dbReference>
<dbReference type="OrthoDB" id="6238962at2"/>
<protein>
    <recommendedName>
        <fullName evidence="5">MSHA biogenesis protein MshK</fullName>
    </recommendedName>
</protein>
<evidence type="ECO:0000256" key="2">
    <source>
        <dbReference type="SAM" id="SignalP"/>
    </source>
</evidence>
<reference evidence="3 4" key="1">
    <citation type="submission" date="2018-12" db="EMBL/GenBank/DDBJ databases">
        <authorList>
            <person name="Li A."/>
            <person name="Zhang M."/>
            <person name="Zhu H."/>
        </authorList>
    </citation>
    <scope>NUCLEOTIDE SEQUENCE [LARGE SCALE GENOMIC DNA]</scope>
    <source>
        <strain evidence="3 4">R04H25</strain>
    </source>
</reference>
<proteinExistence type="predicted"/>
<gene>
    <name evidence="3" type="ORF">EGC76_06545</name>
</gene>
<keyword evidence="4" id="KW-1185">Reference proteome</keyword>
<feature type="chain" id="PRO_5019220083" description="MSHA biogenesis protein MshK" evidence="2">
    <location>
        <begin position="23"/>
        <end position="117"/>
    </location>
</feature>
<dbReference type="RefSeq" id="WP_128352202.1">
    <property type="nucleotide sequence ID" value="NZ_RSFE01000004.1"/>
</dbReference>
<feature type="signal peptide" evidence="2">
    <location>
        <begin position="1"/>
        <end position="22"/>
    </location>
</feature>
<keyword evidence="2" id="KW-0732">Signal</keyword>
<evidence type="ECO:0000313" key="4">
    <source>
        <dbReference type="Proteomes" id="UP000288789"/>
    </source>
</evidence>
<evidence type="ECO:0000256" key="1">
    <source>
        <dbReference type="SAM" id="MobiDB-lite"/>
    </source>
</evidence>